<dbReference type="EMBL" id="KF900974">
    <property type="protein sequence ID" value="AIF13463.1"/>
    <property type="molecule type" value="Genomic_DNA"/>
</dbReference>
<dbReference type="AlphaFoldDB" id="A0A075HHX6"/>
<protein>
    <submittedName>
        <fullName evidence="1">Uncharacterized protein</fullName>
    </submittedName>
</protein>
<evidence type="ECO:0000313" key="1">
    <source>
        <dbReference type="EMBL" id="AIF13463.1"/>
    </source>
</evidence>
<accession>A0A075HHX6</accession>
<proteinExistence type="predicted"/>
<reference evidence="1" key="1">
    <citation type="journal article" date="2014" name="Genome Biol. Evol.">
        <title>Pangenome evidence for extensive interdomain horizontal transfer affecting lineage core and shell genes in uncultured planktonic thaumarchaeota and euryarchaeota.</title>
        <authorList>
            <person name="Deschamps P."/>
            <person name="Zivanovic Y."/>
            <person name="Moreira D."/>
            <person name="Rodriguez-Valera F."/>
            <person name="Lopez-Garcia P."/>
        </authorList>
    </citation>
    <scope>NUCLEOTIDE SEQUENCE</scope>
</reference>
<sequence length="68" mass="8283">MKFVFMMKSHNFFKKMVDELVDFSEFDPELADGIKWLDVQAQKRESHFMIWCLKYFILMTSIQRQKIG</sequence>
<name>A0A075HHX6_9ARCH</name>
<organism evidence="1">
    <name type="scientific">uncultured marine thaumarchaeote KM3_62_E02</name>
    <dbReference type="NCBI Taxonomy" id="1456216"/>
    <lineage>
        <taxon>Archaea</taxon>
        <taxon>Nitrososphaerota</taxon>
        <taxon>environmental samples</taxon>
    </lineage>
</organism>